<dbReference type="RefSeq" id="XP_067693713.1">
    <property type="nucleotide sequence ID" value="XM_067838118.1"/>
</dbReference>
<gene>
    <name evidence="3" type="ORF">CUR178_06448</name>
</gene>
<dbReference type="OrthoDB" id="273774at2759"/>
<feature type="compositionally biased region" description="Polar residues" evidence="2">
    <location>
        <begin position="439"/>
        <end position="450"/>
    </location>
</feature>
<evidence type="ECO:0000313" key="4">
    <source>
        <dbReference type="Proteomes" id="UP000674179"/>
    </source>
</evidence>
<proteinExistence type="predicted"/>
<protein>
    <submittedName>
        <fullName evidence="3">Uncharacterized protein</fullName>
    </submittedName>
</protein>
<accession>A0A836GTU6</accession>
<feature type="region of interest" description="Disordered" evidence="2">
    <location>
        <begin position="16"/>
        <end position="41"/>
    </location>
</feature>
<feature type="region of interest" description="Disordered" evidence="2">
    <location>
        <begin position="660"/>
        <end position="685"/>
    </location>
</feature>
<dbReference type="Proteomes" id="UP000674179">
    <property type="component" value="Chromosome 19"/>
</dbReference>
<dbReference type="AlphaFoldDB" id="A0A836GTU6"/>
<feature type="region of interest" description="Disordered" evidence="2">
    <location>
        <begin position="544"/>
        <end position="618"/>
    </location>
</feature>
<reference evidence="3 4" key="1">
    <citation type="submission" date="2021-02" db="EMBL/GenBank/DDBJ databases">
        <title>Leishmania (Mundinia) enrietti genome sequencing and assembly.</title>
        <authorList>
            <person name="Almutairi H."/>
            <person name="Gatherer D."/>
        </authorList>
    </citation>
    <scope>NUCLEOTIDE SEQUENCE [LARGE SCALE GENOMIC DNA]</scope>
    <source>
        <strain evidence="3">CUR178</strain>
    </source>
</reference>
<name>A0A836GTU6_LEIEN</name>
<dbReference type="KEGG" id="lenr:94173628"/>
<evidence type="ECO:0000313" key="3">
    <source>
        <dbReference type="EMBL" id="KAG5481216.1"/>
    </source>
</evidence>
<keyword evidence="4" id="KW-1185">Reference proteome</keyword>
<sequence length="894" mass="95745">MDVFLHVVQTASASPVSASGLCNDRSQHASLSSPAAPSANSSSTSFIVEALRLSRSEVRLGSGVANRWHVAPCSPAEEESTDGGDRDAQMVFPMIPSARPPASQPASIPFSSVKLSAASVEITDPRGRRLPGSYTTSATADLLYGKLCHVREALAKAGDADEPPVSLAETIFFCGSRLGTRKDALYLTTLHRLLVEAAVMVTGRRLPSPSPLNLDLDVSLVDYDEVWGAGDVLAAEVAKASADSTHEQRRQITWMPLARILKSAHGARSVMAAASHTTPAQLTSAKEVSAKTLTSATSDMDVVQVAQLVRQRLQVWFDRIDSATSSFPSPPASPSPPAAADRLRHLDRNVVLFTLRLRSNAYLSTPTWQARFRAAYFTLVLLPEYGPAPSHSATDVAAAAMDVSPRRASAALWREFEALSAFMRSLPPSRHRRRDGNPKSASSNENGRTSATTLQARMRAAALRRSRWLTTIARIHHPPTLPMDSGGTEAGEHGVDNVGGRFLESSTMRSFSWIGCISAAASHQRATRSTLAFLSRLQSPQPAPYGCLTSGKVRSPESAAGTPLTRHDRPHHENVSDKLNERNALRAQAASSSSATPTTPPPSPSPSANVPRPYVSPRLHGVGATSIISSEKAGTTVASHLPLNDEHSTAADSVAAHPLASHAHHGADDRDASSKDAGYEPASPPTKVDALMASLRSYASVLEEEVQRLRRRLHRYEAASRGGRVSAAEPLPQGKECDSLNTSISVSAPHVTSPHIYASLPQSVRVALDELRLDARFPPALQAKLDAVTQRLASACAAALQVRENSVADVSAAARQQCGNSDGRDAYVAQLEAKAALYEQKLALMDYYVAPALVHCVEDLDRWQQHQRRRHPMSATLTETASISAPPHPTLLPE</sequence>
<feature type="region of interest" description="Disordered" evidence="2">
    <location>
        <begin position="867"/>
        <end position="894"/>
    </location>
</feature>
<feature type="coiled-coil region" evidence="1">
    <location>
        <begin position="692"/>
        <end position="719"/>
    </location>
</feature>
<comment type="caution">
    <text evidence="3">The sequence shown here is derived from an EMBL/GenBank/DDBJ whole genome shotgun (WGS) entry which is preliminary data.</text>
</comment>
<feature type="compositionally biased region" description="Basic and acidic residues" evidence="2">
    <location>
        <begin position="665"/>
        <end position="678"/>
    </location>
</feature>
<feature type="compositionally biased region" description="Low complexity" evidence="2">
    <location>
        <begin position="28"/>
        <end position="41"/>
    </location>
</feature>
<keyword evidence="1" id="KW-0175">Coiled coil</keyword>
<dbReference type="EMBL" id="JAFHKP010000019">
    <property type="protein sequence ID" value="KAG5481216.1"/>
    <property type="molecule type" value="Genomic_DNA"/>
</dbReference>
<evidence type="ECO:0000256" key="1">
    <source>
        <dbReference type="SAM" id="Coils"/>
    </source>
</evidence>
<dbReference type="GeneID" id="94173628"/>
<evidence type="ECO:0000256" key="2">
    <source>
        <dbReference type="SAM" id="MobiDB-lite"/>
    </source>
</evidence>
<organism evidence="3 4">
    <name type="scientific">Leishmania enriettii</name>
    <dbReference type="NCBI Taxonomy" id="5663"/>
    <lineage>
        <taxon>Eukaryota</taxon>
        <taxon>Discoba</taxon>
        <taxon>Euglenozoa</taxon>
        <taxon>Kinetoplastea</taxon>
        <taxon>Metakinetoplastina</taxon>
        <taxon>Trypanosomatida</taxon>
        <taxon>Trypanosomatidae</taxon>
        <taxon>Leishmaniinae</taxon>
        <taxon>Leishmania</taxon>
    </lineage>
</organism>
<feature type="region of interest" description="Disordered" evidence="2">
    <location>
        <begin position="427"/>
        <end position="453"/>
    </location>
</feature>
<feature type="compositionally biased region" description="Basic and acidic residues" evidence="2">
    <location>
        <begin position="565"/>
        <end position="584"/>
    </location>
</feature>